<feature type="domain" description="Gcp-like" evidence="8">
    <location>
        <begin position="52"/>
        <end position="308"/>
    </location>
</feature>
<keyword evidence="10" id="KW-1185">Reference proteome</keyword>
<accession>A0A833HM88</accession>
<evidence type="ECO:0000256" key="1">
    <source>
        <dbReference type="ARBA" id="ARBA00012156"/>
    </source>
</evidence>
<dbReference type="InterPro" id="IPR043129">
    <property type="entry name" value="ATPase_NBD"/>
</dbReference>
<organism evidence="9 10">
    <name type="scientific">Alkaliphilus serpentinus</name>
    <dbReference type="NCBI Taxonomy" id="1482731"/>
    <lineage>
        <taxon>Bacteria</taxon>
        <taxon>Bacillati</taxon>
        <taxon>Bacillota</taxon>
        <taxon>Clostridia</taxon>
        <taxon>Peptostreptococcales</taxon>
        <taxon>Natronincolaceae</taxon>
        <taxon>Alkaliphilus</taxon>
    </lineage>
</organism>
<dbReference type="Proteomes" id="UP000465601">
    <property type="component" value="Unassembled WGS sequence"/>
</dbReference>
<keyword evidence="6" id="KW-0012">Acyltransferase</keyword>
<dbReference type="GO" id="GO:0008033">
    <property type="term" value="P:tRNA processing"/>
    <property type="evidence" value="ECO:0007669"/>
    <property type="project" value="UniProtKB-KW"/>
</dbReference>
<dbReference type="Pfam" id="PF00814">
    <property type="entry name" value="TsaD"/>
    <property type="match status" value="1"/>
</dbReference>
<evidence type="ECO:0000256" key="5">
    <source>
        <dbReference type="ARBA" id="ARBA00023004"/>
    </source>
</evidence>
<evidence type="ECO:0000256" key="3">
    <source>
        <dbReference type="ARBA" id="ARBA00022694"/>
    </source>
</evidence>
<reference evidence="9 10" key="1">
    <citation type="submission" date="2019-10" db="EMBL/GenBank/DDBJ databases">
        <title>Alkaliphilus serpentinus sp. nov. and Alkaliphilus pronyensis sp. nov., two novel anaerobic alkaliphilic species isolated from the serpentinized-hosted hydrothermal field of the Prony Bay (New Caledonia).</title>
        <authorList>
            <person name="Postec A."/>
        </authorList>
    </citation>
    <scope>NUCLEOTIDE SEQUENCE [LARGE SCALE GENOMIC DNA]</scope>
    <source>
        <strain evidence="9 10">LacT</strain>
    </source>
</reference>
<evidence type="ECO:0000313" key="10">
    <source>
        <dbReference type="Proteomes" id="UP000465601"/>
    </source>
</evidence>
<keyword evidence="2" id="KW-0808">Transferase</keyword>
<comment type="caution">
    <text evidence="9">The sequence shown here is derived from an EMBL/GenBank/DDBJ whole genome shotgun (WGS) entry which is preliminary data.</text>
</comment>
<dbReference type="AlphaFoldDB" id="A0A833HM88"/>
<dbReference type="InterPro" id="IPR017861">
    <property type="entry name" value="KAE1/TsaD"/>
</dbReference>
<dbReference type="InterPro" id="IPR000905">
    <property type="entry name" value="Gcp-like_dom"/>
</dbReference>
<dbReference type="PANTHER" id="PTHR11735:SF6">
    <property type="entry name" value="TRNA N6-ADENOSINE THREONYLCARBAMOYLTRANSFERASE, MITOCHONDRIAL"/>
    <property type="match status" value="1"/>
</dbReference>
<dbReference type="PRINTS" id="PR00789">
    <property type="entry name" value="OSIALOPTASE"/>
</dbReference>
<dbReference type="EC" id="2.3.1.234" evidence="1"/>
<evidence type="ECO:0000259" key="8">
    <source>
        <dbReference type="Pfam" id="PF00814"/>
    </source>
</evidence>
<keyword evidence="3" id="KW-0819">tRNA processing</keyword>
<dbReference type="GO" id="GO:0061711">
    <property type="term" value="F:tRNA N(6)-L-threonylcarbamoyladenine synthase activity"/>
    <property type="evidence" value="ECO:0007669"/>
    <property type="project" value="UniProtKB-EC"/>
</dbReference>
<dbReference type="SUPFAM" id="SSF53067">
    <property type="entry name" value="Actin-like ATPase domain"/>
    <property type="match status" value="1"/>
</dbReference>
<gene>
    <name evidence="9" type="ORF">F8153_11310</name>
</gene>
<evidence type="ECO:0000256" key="7">
    <source>
        <dbReference type="ARBA" id="ARBA00048117"/>
    </source>
</evidence>
<dbReference type="EMBL" id="WBZB01000040">
    <property type="protein sequence ID" value="KAB3527569.1"/>
    <property type="molecule type" value="Genomic_DNA"/>
</dbReference>
<name>A0A833HM88_9FIRM</name>
<proteinExistence type="predicted"/>
<dbReference type="Gene3D" id="3.30.420.40">
    <property type="match status" value="2"/>
</dbReference>
<comment type="catalytic activity">
    <reaction evidence="7">
        <text>L-threonylcarbamoyladenylate + adenosine(37) in tRNA = N(6)-L-threonylcarbamoyladenosine(37) in tRNA + AMP + H(+)</text>
        <dbReference type="Rhea" id="RHEA:37059"/>
        <dbReference type="Rhea" id="RHEA-COMP:10162"/>
        <dbReference type="Rhea" id="RHEA-COMP:10163"/>
        <dbReference type="ChEBI" id="CHEBI:15378"/>
        <dbReference type="ChEBI" id="CHEBI:73682"/>
        <dbReference type="ChEBI" id="CHEBI:74411"/>
        <dbReference type="ChEBI" id="CHEBI:74418"/>
        <dbReference type="ChEBI" id="CHEBI:456215"/>
        <dbReference type="EC" id="2.3.1.234"/>
    </reaction>
</comment>
<evidence type="ECO:0000256" key="4">
    <source>
        <dbReference type="ARBA" id="ARBA00022723"/>
    </source>
</evidence>
<sequence length="321" mass="34596">MNKEGYVLGIDTSNYTTSIAVLDLEGKLVADSRILLSVRVGDVGLRQSEALFQHIKNLPNIMEELKSKIPGKIVAIASATAPRPVEGSYMPVFMAAKSYGQACSALLGVPFFEFSHQEGHIEAGLWSLKTAINEEFIALHISGGTTELLRVLPNGVGYEIDIIGGTTDLSAGQFIDRIGVKLGLPFPSGPALENLAKEWKGEAIKLPASVKGSEISFSGPETHLQRSLDAFSSKEELAYSLFESIGKSLATLLTNTWMQNSYRDLLIVGGVAANNQIRAILTESLRPKGIYTHLSIPRYSSDNAVGIAAFALKKVIDGKIF</sequence>
<dbReference type="GO" id="GO:0046872">
    <property type="term" value="F:metal ion binding"/>
    <property type="evidence" value="ECO:0007669"/>
    <property type="project" value="UniProtKB-KW"/>
</dbReference>
<evidence type="ECO:0000256" key="6">
    <source>
        <dbReference type="ARBA" id="ARBA00023315"/>
    </source>
</evidence>
<evidence type="ECO:0000313" key="9">
    <source>
        <dbReference type="EMBL" id="KAB3527569.1"/>
    </source>
</evidence>
<protein>
    <recommendedName>
        <fullName evidence="1">N(6)-L-threonylcarbamoyladenine synthase</fullName>
        <ecNumber evidence="1">2.3.1.234</ecNumber>
    </recommendedName>
</protein>
<evidence type="ECO:0000256" key="2">
    <source>
        <dbReference type="ARBA" id="ARBA00022679"/>
    </source>
</evidence>
<keyword evidence="5" id="KW-0408">Iron</keyword>
<dbReference type="OrthoDB" id="1675500at2"/>
<keyword evidence="4" id="KW-0479">Metal-binding</keyword>
<dbReference type="RefSeq" id="WP_151866463.1">
    <property type="nucleotide sequence ID" value="NZ_WBZB01000040.1"/>
</dbReference>
<dbReference type="PANTHER" id="PTHR11735">
    <property type="entry name" value="TRNA N6-ADENOSINE THREONYLCARBAMOYLTRANSFERASE"/>
    <property type="match status" value="1"/>
</dbReference>